<gene>
    <name evidence="2" type="ORF">SAMN04489745_0776</name>
</gene>
<dbReference type="Pfam" id="PF01177">
    <property type="entry name" value="Asp_Glu_race"/>
    <property type="match status" value="1"/>
</dbReference>
<name>A0A1H4KT92_9MICC</name>
<protein>
    <submittedName>
        <fullName evidence="2">Glutamate racemase</fullName>
    </submittedName>
</protein>
<dbReference type="EMBL" id="FNSN01000003">
    <property type="protein sequence ID" value="SEB61325.1"/>
    <property type="molecule type" value="Genomic_DNA"/>
</dbReference>
<dbReference type="STRING" id="156980.SAMN04489745_0776"/>
<proteinExistence type="predicted"/>
<dbReference type="InterPro" id="IPR015942">
    <property type="entry name" value="Asp/Glu/hydantoin_racemase"/>
</dbReference>
<evidence type="ECO:0000313" key="3">
    <source>
        <dbReference type="Proteomes" id="UP000182652"/>
    </source>
</evidence>
<keyword evidence="1" id="KW-0413">Isomerase</keyword>
<dbReference type="PANTHER" id="PTHR21198:SF3">
    <property type="entry name" value="GLUTAMATE RACEMASE"/>
    <property type="match status" value="1"/>
</dbReference>
<evidence type="ECO:0000256" key="1">
    <source>
        <dbReference type="ARBA" id="ARBA00023235"/>
    </source>
</evidence>
<dbReference type="RefSeq" id="WP_066216231.1">
    <property type="nucleotide sequence ID" value="NZ_FNSN01000003.1"/>
</dbReference>
<accession>A0A1H4KT92</accession>
<dbReference type="AlphaFoldDB" id="A0A1H4KT92"/>
<dbReference type="Proteomes" id="UP000182652">
    <property type="component" value="Unassembled WGS sequence"/>
</dbReference>
<dbReference type="Gene3D" id="3.40.50.1860">
    <property type="match status" value="2"/>
</dbReference>
<reference evidence="2 3" key="1">
    <citation type="submission" date="2016-10" db="EMBL/GenBank/DDBJ databases">
        <authorList>
            <person name="de Groot N.N."/>
        </authorList>
    </citation>
    <scope>NUCLEOTIDE SEQUENCE [LARGE SCALE GENOMIC DNA]</scope>
    <source>
        <strain evidence="2 3">DSM 10495</strain>
    </source>
</reference>
<organism evidence="2 3">
    <name type="scientific">Arthrobacter woluwensis</name>
    <dbReference type="NCBI Taxonomy" id="156980"/>
    <lineage>
        <taxon>Bacteria</taxon>
        <taxon>Bacillati</taxon>
        <taxon>Actinomycetota</taxon>
        <taxon>Actinomycetes</taxon>
        <taxon>Micrococcales</taxon>
        <taxon>Micrococcaceae</taxon>
        <taxon>Arthrobacter</taxon>
    </lineage>
</organism>
<dbReference type="InterPro" id="IPR001920">
    <property type="entry name" value="Asp/Glu_race"/>
</dbReference>
<dbReference type="GO" id="GO:0016855">
    <property type="term" value="F:racemase and epimerase activity, acting on amino acids and derivatives"/>
    <property type="evidence" value="ECO:0007669"/>
    <property type="project" value="InterPro"/>
</dbReference>
<dbReference type="SUPFAM" id="SSF53681">
    <property type="entry name" value="Aspartate/glutamate racemase"/>
    <property type="match status" value="2"/>
</dbReference>
<keyword evidence="3" id="KW-1185">Reference proteome</keyword>
<dbReference type="PANTHER" id="PTHR21198">
    <property type="entry name" value="GLUTAMATE RACEMASE"/>
    <property type="match status" value="1"/>
</dbReference>
<evidence type="ECO:0000313" key="2">
    <source>
        <dbReference type="EMBL" id="SEB61325.1"/>
    </source>
</evidence>
<sequence length="273" mass="28655">MTVETFTGADALHRPVGIFDAGIGSYDLVRRIRAAYPRQDVLYLADRASFPYGAKSEEALLASVGRAAQALESLGAASIILASNAPSVTVLEPLRAQMRVPVLGVVPPVRSALASLPGESTLMVAGASVLIQSDALAQLIEDAVGLEAHRVHAVAADDLIGLVESGAFLDPEKVEQPIAAFIAALRSQHRRLGGLSLSSTHLPWLAPAIARVAPGLPLFDPADQVVADFAPLATPGSGRLVCIATASEEHPLDEFQSMLTRLRLDITPALIEL</sequence>